<gene>
    <name evidence="6" type="ORF">PHYSODRAFT_490915</name>
</gene>
<dbReference type="InParanoid" id="G4Z3L8"/>
<evidence type="ECO:0000256" key="1">
    <source>
        <dbReference type="ARBA" id="ARBA00022443"/>
    </source>
</evidence>
<dbReference type="InterPro" id="IPR050670">
    <property type="entry name" value="STAM"/>
</dbReference>
<evidence type="ECO:0000256" key="3">
    <source>
        <dbReference type="SAM" id="MobiDB-lite"/>
    </source>
</evidence>
<accession>G4Z3L8</accession>
<keyword evidence="1 2" id="KW-0728">SH3 domain</keyword>
<dbReference type="PANTHER" id="PTHR45929">
    <property type="entry name" value="JAK PATHWAY SIGNAL TRANSDUCTION ADAPTOR MOLECULE"/>
    <property type="match status" value="1"/>
</dbReference>
<evidence type="ECO:0000259" key="5">
    <source>
        <dbReference type="PROSITE" id="PS50002"/>
    </source>
</evidence>
<dbReference type="GeneID" id="20656639"/>
<feature type="transmembrane region" description="Helical" evidence="4">
    <location>
        <begin position="164"/>
        <end position="182"/>
    </location>
</feature>
<feature type="compositionally biased region" description="Acidic residues" evidence="3">
    <location>
        <begin position="110"/>
        <end position="123"/>
    </location>
</feature>
<organism evidence="6 7">
    <name type="scientific">Phytophthora sojae (strain P6497)</name>
    <name type="common">Soybean stem and root rot agent</name>
    <name type="synonym">Phytophthora megasperma f. sp. glycines</name>
    <dbReference type="NCBI Taxonomy" id="1094619"/>
    <lineage>
        <taxon>Eukaryota</taxon>
        <taxon>Sar</taxon>
        <taxon>Stramenopiles</taxon>
        <taxon>Oomycota</taxon>
        <taxon>Peronosporomycetes</taxon>
        <taxon>Peronosporales</taxon>
        <taxon>Peronosporaceae</taxon>
        <taxon>Phytophthora</taxon>
    </lineage>
</organism>
<keyword evidence="4" id="KW-1133">Transmembrane helix</keyword>
<dbReference type="Proteomes" id="UP000002640">
    <property type="component" value="Unassembled WGS sequence"/>
</dbReference>
<dbReference type="AlphaFoldDB" id="G4Z3L8"/>
<dbReference type="PRINTS" id="PR00452">
    <property type="entry name" value="SH3DOMAIN"/>
</dbReference>
<dbReference type="PANTHER" id="PTHR45929:SF3">
    <property type="entry name" value="JAK PATHWAY SIGNAL TRANSDUCTION ADAPTOR MOLECULE"/>
    <property type="match status" value="1"/>
</dbReference>
<dbReference type="PROSITE" id="PS50002">
    <property type="entry name" value="SH3"/>
    <property type="match status" value="1"/>
</dbReference>
<dbReference type="CDD" id="cd00174">
    <property type="entry name" value="SH3"/>
    <property type="match status" value="1"/>
</dbReference>
<dbReference type="SUPFAM" id="SSF50044">
    <property type="entry name" value="SH3-domain"/>
    <property type="match status" value="1"/>
</dbReference>
<evidence type="ECO:0000256" key="2">
    <source>
        <dbReference type="PROSITE-ProRule" id="PRU00192"/>
    </source>
</evidence>
<dbReference type="SMART" id="SM00326">
    <property type="entry name" value="SH3"/>
    <property type="match status" value="1"/>
</dbReference>
<dbReference type="Gene3D" id="2.30.30.40">
    <property type="entry name" value="SH3 Domains"/>
    <property type="match status" value="1"/>
</dbReference>
<keyword evidence="4" id="KW-0812">Transmembrane</keyword>
<dbReference type="RefSeq" id="XP_009522804.1">
    <property type="nucleotide sequence ID" value="XM_009524509.1"/>
</dbReference>
<dbReference type="EMBL" id="JH159153">
    <property type="protein sequence ID" value="EGZ20087.1"/>
    <property type="molecule type" value="Genomic_DNA"/>
</dbReference>
<feature type="region of interest" description="Disordered" evidence="3">
    <location>
        <begin position="84"/>
        <end position="126"/>
    </location>
</feature>
<keyword evidence="7" id="KW-1185">Reference proteome</keyword>
<dbReference type="KEGG" id="psoj:PHYSODRAFT_490915"/>
<sequence>MDERRRERNWSMQVTALYDYEPEQLDELGFREGDVLRVLRVQDDGWWSGYNVGTPNAVGLFPSNYVQAQRSVAPLQSTKKTLVDAVTTPRPPASSRQRIQQEARQAPDTPELEDEEEEEDDEVQELRGGFRGHIGTVLQLRKNLEESERATNAVRDARRQVRHARYMSLYCLVLQLTLYTSIGRAR</sequence>
<feature type="domain" description="SH3" evidence="5">
    <location>
        <begin position="9"/>
        <end position="71"/>
    </location>
</feature>
<keyword evidence="4" id="KW-0472">Membrane</keyword>
<name>G4Z3L8_PHYSP</name>
<dbReference type="InterPro" id="IPR036028">
    <property type="entry name" value="SH3-like_dom_sf"/>
</dbReference>
<reference evidence="6 7" key="1">
    <citation type="journal article" date="2006" name="Science">
        <title>Phytophthora genome sequences uncover evolutionary origins and mechanisms of pathogenesis.</title>
        <authorList>
            <person name="Tyler B.M."/>
            <person name="Tripathy S."/>
            <person name="Zhang X."/>
            <person name="Dehal P."/>
            <person name="Jiang R.H."/>
            <person name="Aerts A."/>
            <person name="Arredondo F.D."/>
            <person name="Baxter L."/>
            <person name="Bensasson D."/>
            <person name="Beynon J.L."/>
            <person name="Chapman J."/>
            <person name="Damasceno C.M."/>
            <person name="Dorrance A.E."/>
            <person name="Dou D."/>
            <person name="Dickerman A.W."/>
            <person name="Dubchak I.L."/>
            <person name="Garbelotto M."/>
            <person name="Gijzen M."/>
            <person name="Gordon S.G."/>
            <person name="Govers F."/>
            <person name="Grunwald N.J."/>
            <person name="Huang W."/>
            <person name="Ivors K.L."/>
            <person name="Jones R.W."/>
            <person name="Kamoun S."/>
            <person name="Krampis K."/>
            <person name="Lamour K.H."/>
            <person name="Lee M.K."/>
            <person name="McDonald W.H."/>
            <person name="Medina M."/>
            <person name="Meijer H.J."/>
            <person name="Nordberg E.K."/>
            <person name="Maclean D.J."/>
            <person name="Ospina-Giraldo M.D."/>
            <person name="Morris P.F."/>
            <person name="Phuntumart V."/>
            <person name="Putnam N.H."/>
            <person name="Rash S."/>
            <person name="Rose J.K."/>
            <person name="Sakihama Y."/>
            <person name="Salamov A.A."/>
            <person name="Savidor A."/>
            <person name="Scheuring C.F."/>
            <person name="Smith B.M."/>
            <person name="Sobral B.W."/>
            <person name="Terry A."/>
            <person name="Torto-Alalibo T.A."/>
            <person name="Win J."/>
            <person name="Xu Z."/>
            <person name="Zhang H."/>
            <person name="Grigoriev I.V."/>
            <person name="Rokhsar D.S."/>
            <person name="Boore J.L."/>
        </authorList>
    </citation>
    <scope>NUCLEOTIDE SEQUENCE [LARGE SCALE GENOMIC DNA]</scope>
    <source>
        <strain evidence="6 7">P6497</strain>
    </source>
</reference>
<evidence type="ECO:0000313" key="6">
    <source>
        <dbReference type="EMBL" id="EGZ20087.1"/>
    </source>
</evidence>
<protein>
    <recommendedName>
        <fullName evidence="5">SH3 domain-containing protein</fullName>
    </recommendedName>
</protein>
<dbReference type="SMR" id="G4Z3L8"/>
<evidence type="ECO:0000313" key="7">
    <source>
        <dbReference type="Proteomes" id="UP000002640"/>
    </source>
</evidence>
<proteinExistence type="predicted"/>
<dbReference type="Pfam" id="PF00018">
    <property type="entry name" value="SH3_1"/>
    <property type="match status" value="1"/>
</dbReference>
<dbReference type="InterPro" id="IPR001452">
    <property type="entry name" value="SH3_domain"/>
</dbReference>
<dbReference type="OMA" id="RHARYMS"/>
<feature type="compositionally biased region" description="Polar residues" evidence="3">
    <location>
        <begin position="94"/>
        <end position="103"/>
    </location>
</feature>
<dbReference type="STRING" id="1094619.G4Z3L8"/>
<evidence type="ECO:0000256" key="4">
    <source>
        <dbReference type="SAM" id="Phobius"/>
    </source>
</evidence>